<dbReference type="AlphaFoldDB" id="A0AAP2DA24"/>
<protein>
    <submittedName>
        <fullName evidence="3">DUF4271 domain-containing protein</fullName>
    </submittedName>
</protein>
<feature type="transmembrane region" description="Helical" evidence="1">
    <location>
        <begin position="345"/>
        <end position="366"/>
    </location>
</feature>
<dbReference type="RefSeq" id="WP_254088640.1">
    <property type="nucleotide sequence ID" value="NZ_JAHESC010000002.1"/>
</dbReference>
<keyword evidence="1" id="KW-0812">Transmembrane</keyword>
<evidence type="ECO:0000256" key="1">
    <source>
        <dbReference type="SAM" id="Phobius"/>
    </source>
</evidence>
<organism evidence="3 4">
    <name type="scientific">Dawidia soli</name>
    <dbReference type="NCBI Taxonomy" id="2782352"/>
    <lineage>
        <taxon>Bacteria</taxon>
        <taxon>Pseudomonadati</taxon>
        <taxon>Bacteroidota</taxon>
        <taxon>Cytophagia</taxon>
        <taxon>Cytophagales</taxon>
        <taxon>Chryseotaleaceae</taxon>
        <taxon>Dawidia</taxon>
    </lineage>
</organism>
<keyword evidence="1" id="KW-0472">Membrane</keyword>
<sequence length="367" mass="41938">MMSVKKLVLFVCLGCLLAAHAVAQQYAVRKDFSLEWTYFEDGKYEAFTGNEKVSTVYFRVDAGKFQHDVLAVSSPQPFNLFIDGKLAAAGTRLHLDIDSLAGIYSPSFTVAIRQKRIWQEDLSTRVLTRAPQKASTEEQLVRRNTSFRDFAVVGLLVLVMLVITIIRLNPKLASDYFSVIKIFSMREVDDGQVYTRITSSTNILFYIFCSMMLGYYLMIIFHFLPTEYTTALLFKAEDFPMAMLQWLELSLIVLGIFFVKMTLVYGLTSLFGVPEAAGTHFFNWVRVLLVVFGTVTIIMSGYFIMHGQHAGFFYGLLQFFGWTLVVWMVLIIFKLSSKMSHSLFHLFSYICATELIPFLITLKVLYN</sequence>
<feature type="transmembrane region" description="Helical" evidence="1">
    <location>
        <begin position="311"/>
        <end position="333"/>
    </location>
</feature>
<dbReference type="Pfam" id="PF14093">
    <property type="entry name" value="DUF4271"/>
    <property type="match status" value="1"/>
</dbReference>
<evidence type="ECO:0000313" key="4">
    <source>
        <dbReference type="Proteomes" id="UP001319180"/>
    </source>
</evidence>
<feature type="signal peptide" evidence="2">
    <location>
        <begin position="1"/>
        <end position="23"/>
    </location>
</feature>
<evidence type="ECO:0000256" key="2">
    <source>
        <dbReference type="SAM" id="SignalP"/>
    </source>
</evidence>
<reference evidence="3 4" key="1">
    <citation type="submission" date="2021-05" db="EMBL/GenBank/DDBJ databases">
        <title>A Polyphasic approach of four new species of the genus Ohtaekwangia: Ohtaekwangia histidinii sp. nov., Ohtaekwangia cretensis sp. nov., Ohtaekwangia indiensis sp. nov., Ohtaekwangia reichenbachii sp. nov. from diverse environment.</title>
        <authorList>
            <person name="Octaviana S."/>
        </authorList>
    </citation>
    <scope>NUCLEOTIDE SEQUENCE [LARGE SCALE GENOMIC DNA]</scope>
    <source>
        <strain evidence="3 4">PWU37</strain>
    </source>
</reference>
<feature type="chain" id="PRO_5043055029" evidence="2">
    <location>
        <begin position="24"/>
        <end position="367"/>
    </location>
</feature>
<dbReference type="Proteomes" id="UP001319180">
    <property type="component" value="Unassembled WGS sequence"/>
</dbReference>
<dbReference type="InterPro" id="IPR025367">
    <property type="entry name" value="DUF4271"/>
</dbReference>
<keyword evidence="4" id="KW-1185">Reference proteome</keyword>
<feature type="transmembrane region" description="Helical" evidence="1">
    <location>
        <begin position="244"/>
        <end position="272"/>
    </location>
</feature>
<keyword evidence="2" id="KW-0732">Signal</keyword>
<dbReference type="EMBL" id="JAHESC010000002">
    <property type="protein sequence ID" value="MBT1685392.1"/>
    <property type="molecule type" value="Genomic_DNA"/>
</dbReference>
<proteinExistence type="predicted"/>
<accession>A0AAP2DA24</accession>
<name>A0AAP2DA24_9BACT</name>
<gene>
    <name evidence="3" type="ORF">KK078_02430</name>
</gene>
<comment type="caution">
    <text evidence="3">The sequence shown here is derived from an EMBL/GenBank/DDBJ whole genome shotgun (WGS) entry which is preliminary data.</text>
</comment>
<evidence type="ECO:0000313" key="3">
    <source>
        <dbReference type="EMBL" id="MBT1685392.1"/>
    </source>
</evidence>
<feature type="transmembrane region" description="Helical" evidence="1">
    <location>
        <begin position="284"/>
        <end position="305"/>
    </location>
</feature>
<feature type="transmembrane region" description="Helical" evidence="1">
    <location>
        <begin position="150"/>
        <end position="168"/>
    </location>
</feature>
<feature type="transmembrane region" description="Helical" evidence="1">
    <location>
        <begin position="203"/>
        <end position="224"/>
    </location>
</feature>
<keyword evidence="1" id="KW-1133">Transmembrane helix</keyword>